<organism evidence="2 3">
    <name type="scientific">Microthyrium microscopicum</name>
    <dbReference type="NCBI Taxonomy" id="703497"/>
    <lineage>
        <taxon>Eukaryota</taxon>
        <taxon>Fungi</taxon>
        <taxon>Dikarya</taxon>
        <taxon>Ascomycota</taxon>
        <taxon>Pezizomycotina</taxon>
        <taxon>Dothideomycetes</taxon>
        <taxon>Dothideomycetes incertae sedis</taxon>
        <taxon>Microthyriales</taxon>
        <taxon>Microthyriaceae</taxon>
        <taxon>Microthyrium</taxon>
    </lineage>
</organism>
<dbReference type="PANTHER" id="PTHR15615:SF32">
    <property type="entry name" value="PROTEIN KINASE COMPLEX COMPONENT, PUTATIVE (AFU_ORTHOLOGUE AFUA_2G07660)-RELATED"/>
    <property type="match status" value="1"/>
</dbReference>
<gene>
    <name evidence="2" type="ORF">BT63DRAFT_451239</name>
</gene>
<dbReference type="OrthoDB" id="5304883at2759"/>
<dbReference type="InterPro" id="IPR013922">
    <property type="entry name" value="Cyclin_PHO80-like"/>
</dbReference>
<dbReference type="InterPro" id="IPR036915">
    <property type="entry name" value="Cyclin-like_sf"/>
</dbReference>
<dbReference type="GO" id="GO:0000307">
    <property type="term" value="C:cyclin-dependent protein kinase holoenzyme complex"/>
    <property type="evidence" value="ECO:0007669"/>
    <property type="project" value="TreeGrafter"/>
</dbReference>
<evidence type="ECO:0000256" key="1">
    <source>
        <dbReference type="SAM" id="MobiDB-lite"/>
    </source>
</evidence>
<dbReference type="SUPFAM" id="SSF47954">
    <property type="entry name" value="Cyclin-like"/>
    <property type="match status" value="1"/>
</dbReference>
<dbReference type="Proteomes" id="UP000799302">
    <property type="component" value="Unassembled WGS sequence"/>
</dbReference>
<dbReference type="Pfam" id="PF08613">
    <property type="entry name" value="Cyclin"/>
    <property type="match status" value="1"/>
</dbReference>
<sequence length="345" mass="37376">MASDIVQQGAHGHMPTSFSSKYSFANHSALPDSNPPKSPNQPAAMPSETPPSRPPAAPSPSQDAGLVPDITLAAKNTERIRSPPLDPQAWEVDTLEPEVAMKMLARCVQAISRITGDVPPTPPIAITPRTLTSEMVKESLRGHRRTFSRPGTPMAHEDIKKPGFENLTVGAPEAEADEPSTADVTATSEPPQLQQLTIARKFFCKKPPALGLEAYLTRLHKFCPMSTAVYLAAGGYIHKLCIEEKLVPATNRTVHRLLLGSLRIAMKALEDLRYSQERFAVVGGVKQSELATLEVSLCYLLNFDLQANSATLMRRMNGLLQAAQLPGGFGMETMKLTLPVLTPKG</sequence>
<evidence type="ECO:0000313" key="2">
    <source>
        <dbReference type="EMBL" id="KAF2673205.1"/>
    </source>
</evidence>
<accession>A0A6A6ULP0</accession>
<dbReference type="GO" id="GO:0005634">
    <property type="term" value="C:nucleus"/>
    <property type="evidence" value="ECO:0007669"/>
    <property type="project" value="TreeGrafter"/>
</dbReference>
<dbReference type="PANTHER" id="PTHR15615">
    <property type="match status" value="1"/>
</dbReference>
<keyword evidence="3" id="KW-1185">Reference proteome</keyword>
<reference evidence="2" key="1">
    <citation type="journal article" date="2020" name="Stud. Mycol.">
        <title>101 Dothideomycetes genomes: a test case for predicting lifestyles and emergence of pathogens.</title>
        <authorList>
            <person name="Haridas S."/>
            <person name="Albert R."/>
            <person name="Binder M."/>
            <person name="Bloem J."/>
            <person name="Labutti K."/>
            <person name="Salamov A."/>
            <person name="Andreopoulos B."/>
            <person name="Baker S."/>
            <person name="Barry K."/>
            <person name="Bills G."/>
            <person name="Bluhm B."/>
            <person name="Cannon C."/>
            <person name="Castanera R."/>
            <person name="Culley D."/>
            <person name="Daum C."/>
            <person name="Ezra D."/>
            <person name="Gonzalez J."/>
            <person name="Henrissat B."/>
            <person name="Kuo A."/>
            <person name="Liang C."/>
            <person name="Lipzen A."/>
            <person name="Lutzoni F."/>
            <person name="Magnuson J."/>
            <person name="Mondo S."/>
            <person name="Nolan M."/>
            <person name="Ohm R."/>
            <person name="Pangilinan J."/>
            <person name="Park H.-J."/>
            <person name="Ramirez L."/>
            <person name="Alfaro M."/>
            <person name="Sun H."/>
            <person name="Tritt A."/>
            <person name="Yoshinaga Y."/>
            <person name="Zwiers L.-H."/>
            <person name="Turgeon B."/>
            <person name="Goodwin S."/>
            <person name="Spatafora J."/>
            <person name="Crous P."/>
            <person name="Grigoriev I."/>
        </authorList>
    </citation>
    <scope>NUCLEOTIDE SEQUENCE</scope>
    <source>
        <strain evidence="2">CBS 115976</strain>
    </source>
</reference>
<protein>
    <submittedName>
        <fullName evidence="2">Cyclin-domain-containing protein</fullName>
    </submittedName>
</protein>
<feature type="compositionally biased region" description="Pro residues" evidence="1">
    <location>
        <begin position="48"/>
        <end position="58"/>
    </location>
</feature>
<dbReference type="AlphaFoldDB" id="A0A6A6ULP0"/>
<evidence type="ECO:0000313" key="3">
    <source>
        <dbReference type="Proteomes" id="UP000799302"/>
    </source>
</evidence>
<proteinExistence type="predicted"/>
<dbReference type="GO" id="GO:0016538">
    <property type="term" value="F:cyclin-dependent protein serine/threonine kinase regulator activity"/>
    <property type="evidence" value="ECO:0007669"/>
    <property type="project" value="TreeGrafter"/>
</dbReference>
<dbReference type="Gene3D" id="1.10.472.10">
    <property type="entry name" value="Cyclin-like"/>
    <property type="match status" value="1"/>
</dbReference>
<name>A0A6A6ULP0_9PEZI</name>
<dbReference type="GO" id="GO:0019901">
    <property type="term" value="F:protein kinase binding"/>
    <property type="evidence" value="ECO:0007669"/>
    <property type="project" value="InterPro"/>
</dbReference>
<feature type="region of interest" description="Disordered" evidence="1">
    <location>
        <begin position="1"/>
        <end position="68"/>
    </location>
</feature>
<feature type="compositionally biased region" description="Polar residues" evidence="1">
    <location>
        <begin position="16"/>
        <end position="26"/>
    </location>
</feature>
<dbReference type="EMBL" id="MU004231">
    <property type="protein sequence ID" value="KAF2673205.1"/>
    <property type="molecule type" value="Genomic_DNA"/>
</dbReference>
<dbReference type="CDD" id="cd20558">
    <property type="entry name" value="CYCLIN_ScPCL7-like"/>
    <property type="match status" value="1"/>
</dbReference>